<accession>A0A8H7E085</accession>
<evidence type="ECO:0000256" key="1">
    <source>
        <dbReference type="SAM" id="MobiDB-lite"/>
    </source>
</evidence>
<feature type="region of interest" description="Disordered" evidence="1">
    <location>
        <begin position="559"/>
        <end position="580"/>
    </location>
</feature>
<keyword evidence="2" id="KW-0812">Transmembrane</keyword>
<evidence type="ECO:0000256" key="2">
    <source>
        <dbReference type="SAM" id="Phobius"/>
    </source>
</evidence>
<gene>
    <name evidence="3" type="ORF">GJ744_000384</name>
</gene>
<feature type="compositionally biased region" description="Polar residues" evidence="1">
    <location>
        <begin position="49"/>
        <end position="60"/>
    </location>
</feature>
<sequence>MAGHSILRRKLSARQSPKSRRMVDDPLLADEALLNVDLTPSIVKREPQVATTSSAITSKSCAPDDSRPICEKPVSDSSNTTLPIALGIVIPLTMALVIFLVLHRRHIRKLRSEDANDRHKSLDFGMGDVNPLGRKGGKPKKKGKAPPEMSIADTEKTLGRGHGRGLSMDMDMSNPYLLPPELQQSRESLHSMSRTVNSGDDKYRPATTFTPNDGTTSREGSTRRGADDSSSYTASTRCVLGDKENESNQSLLRHAQRMSRSMPPTRRTSITSAGIAPVTQDSEQSNKVPRKPVSPTLPNENLAPTSSDENRDSYRSDVSKDGPMAGLRKSNDYLGAFIRSGGPSALETKSHEQKGRTAPTPPPVESAEQVTKIGITSPSRLVAEPEPLNFDFPEFDESIPTIRMSAPDTDSQVPEPPLSADRAKPRAEQYEQDFDYDVRRLTMGIRPLPPDDPTEDPEQRAIRIRSFYKEYFDDAKPGPVYTQQDYHTGGERLDYDGPAYQEYSGHFRNQGIAYAQPIARRAMTPPPRGASSLQASSRMVASASGGHFVQAGPRAYSSASVRLGGSNRGPPKKNASPPTPLQILPTPHMLKDDTFIPIDFAPPSSFKERRAGTPDSLKGGLRPYSPTLPAALPLASSFDDLAVMPSPHALRKSGAFTALDFAPPPRFRSSTETRSESRSIRSNQSGMSAAQLHSIRAGAYRVSRIPQDLGGTRQEFTDTLRPQWDMRK</sequence>
<dbReference type="PANTHER" id="PTHR42088:SF1">
    <property type="entry name" value="YALI0F10131P"/>
    <property type="match status" value="1"/>
</dbReference>
<keyword evidence="4" id="KW-1185">Reference proteome</keyword>
<reference evidence="3" key="1">
    <citation type="submission" date="2020-02" db="EMBL/GenBank/DDBJ databases">
        <authorList>
            <person name="Palmer J.M."/>
        </authorList>
    </citation>
    <scope>NUCLEOTIDE SEQUENCE</scope>
    <source>
        <strain evidence="3">EPUS1.4</strain>
        <tissue evidence="3">Thallus</tissue>
    </source>
</reference>
<feature type="compositionally biased region" description="Basic residues" evidence="1">
    <location>
        <begin position="135"/>
        <end position="144"/>
    </location>
</feature>
<dbReference type="AlphaFoldDB" id="A0A8H7E085"/>
<feature type="compositionally biased region" description="Basic and acidic residues" evidence="1">
    <location>
        <begin position="62"/>
        <end position="74"/>
    </location>
</feature>
<evidence type="ECO:0000313" key="4">
    <source>
        <dbReference type="Proteomes" id="UP000606974"/>
    </source>
</evidence>
<comment type="caution">
    <text evidence="3">The sequence shown here is derived from an EMBL/GenBank/DDBJ whole genome shotgun (WGS) entry which is preliminary data.</text>
</comment>
<dbReference type="EMBL" id="JAACFV010000100">
    <property type="protein sequence ID" value="KAF7505809.1"/>
    <property type="molecule type" value="Genomic_DNA"/>
</dbReference>
<feature type="compositionally biased region" description="Basic residues" evidence="1">
    <location>
        <begin position="1"/>
        <end position="20"/>
    </location>
</feature>
<feature type="region of interest" description="Disordered" evidence="1">
    <location>
        <begin position="402"/>
        <end position="435"/>
    </location>
</feature>
<keyword evidence="2" id="KW-1133">Transmembrane helix</keyword>
<feature type="compositionally biased region" description="Polar residues" evidence="1">
    <location>
        <begin position="182"/>
        <end position="198"/>
    </location>
</feature>
<feature type="region of interest" description="Disordered" evidence="1">
    <location>
        <begin position="601"/>
        <end position="622"/>
    </location>
</feature>
<name>A0A8H7E085_9EURO</name>
<feature type="region of interest" description="Disordered" evidence="1">
    <location>
        <begin position="1"/>
        <end position="22"/>
    </location>
</feature>
<proteinExistence type="predicted"/>
<dbReference type="PANTHER" id="PTHR42088">
    <property type="entry name" value="YALI0F10131P"/>
    <property type="match status" value="1"/>
</dbReference>
<protein>
    <submittedName>
        <fullName evidence="3">Uncharacterized protein</fullName>
    </submittedName>
</protein>
<keyword evidence="2" id="KW-0472">Membrane</keyword>
<feature type="compositionally biased region" description="Polar residues" evidence="1">
    <location>
        <begin position="296"/>
        <end position="307"/>
    </location>
</feature>
<organism evidence="3 4">
    <name type="scientific">Endocarpon pusillum</name>
    <dbReference type="NCBI Taxonomy" id="364733"/>
    <lineage>
        <taxon>Eukaryota</taxon>
        <taxon>Fungi</taxon>
        <taxon>Dikarya</taxon>
        <taxon>Ascomycota</taxon>
        <taxon>Pezizomycotina</taxon>
        <taxon>Eurotiomycetes</taxon>
        <taxon>Chaetothyriomycetidae</taxon>
        <taxon>Verrucariales</taxon>
        <taxon>Verrucariaceae</taxon>
        <taxon>Endocarpon</taxon>
    </lineage>
</organism>
<feature type="compositionally biased region" description="Basic and acidic residues" evidence="1">
    <location>
        <begin position="669"/>
        <end position="679"/>
    </location>
</feature>
<feature type="compositionally biased region" description="Basic and acidic residues" evidence="1">
    <location>
        <begin position="308"/>
        <end position="320"/>
    </location>
</feature>
<feature type="region of interest" description="Disordered" evidence="1">
    <location>
        <begin position="121"/>
        <end position="370"/>
    </location>
</feature>
<feature type="region of interest" description="Disordered" evidence="1">
    <location>
        <begin position="661"/>
        <end position="692"/>
    </location>
</feature>
<dbReference type="OrthoDB" id="5417135at2759"/>
<feature type="transmembrane region" description="Helical" evidence="2">
    <location>
        <begin position="82"/>
        <end position="102"/>
    </location>
</feature>
<feature type="compositionally biased region" description="Polar residues" evidence="1">
    <location>
        <begin position="207"/>
        <end position="219"/>
    </location>
</feature>
<dbReference type="Proteomes" id="UP000606974">
    <property type="component" value="Unassembled WGS sequence"/>
</dbReference>
<evidence type="ECO:0000313" key="3">
    <source>
        <dbReference type="EMBL" id="KAF7505809.1"/>
    </source>
</evidence>
<feature type="region of interest" description="Disordered" evidence="1">
    <location>
        <begin position="49"/>
        <end position="76"/>
    </location>
</feature>